<evidence type="ECO:0008006" key="4">
    <source>
        <dbReference type="Google" id="ProtNLM"/>
    </source>
</evidence>
<organism evidence="2 3">
    <name type="scientific">Lacibacter luteus</name>
    <dbReference type="NCBI Taxonomy" id="2508719"/>
    <lineage>
        <taxon>Bacteria</taxon>
        <taxon>Pseudomonadati</taxon>
        <taxon>Bacteroidota</taxon>
        <taxon>Chitinophagia</taxon>
        <taxon>Chitinophagales</taxon>
        <taxon>Chitinophagaceae</taxon>
        <taxon>Lacibacter</taxon>
    </lineage>
</organism>
<gene>
    <name evidence="2" type="ORF">ESA94_17070</name>
</gene>
<keyword evidence="1" id="KW-0732">Signal</keyword>
<dbReference type="RefSeq" id="WP_129132153.1">
    <property type="nucleotide sequence ID" value="NZ_SDHW01000006.1"/>
</dbReference>
<sequence>MKKLLALFLSISFSFTLSAQKNEPDFIEVTVIDSVQVEPETFTFTLFFSPIETVIEDEYKYEENPAIKYVYSLLKEMKLDTVVNDIAFNNMNRGHRQISVLFKSLTDLKEFSKKIRAIQNIQSFLVNTYSSKMKEAANKLYDKLLLKAKEDALLVSSKSQRELDRVIQITIKEAEGTGGWTAYPPLSMLRDADAEPTNPKVIVSKQITVRYSLK</sequence>
<keyword evidence="3" id="KW-1185">Reference proteome</keyword>
<evidence type="ECO:0000313" key="3">
    <source>
        <dbReference type="Proteomes" id="UP000290204"/>
    </source>
</evidence>
<accession>A0A4Q1CF97</accession>
<feature type="signal peptide" evidence="1">
    <location>
        <begin position="1"/>
        <end position="19"/>
    </location>
</feature>
<dbReference type="AlphaFoldDB" id="A0A4Q1CF97"/>
<evidence type="ECO:0000313" key="2">
    <source>
        <dbReference type="EMBL" id="RXK58353.1"/>
    </source>
</evidence>
<name>A0A4Q1CF97_9BACT</name>
<dbReference type="Proteomes" id="UP000290204">
    <property type="component" value="Unassembled WGS sequence"/>
</dbReference>
<protein>
    <recommendedName>
        <fullName evidence="4">DUF541 domain-containing protein</fullName>
    </recommendedName>
</protein>
<proteinExistence type="predicted"/>
<comment type="caution">
    <text evidence="2">The sequence shown here is derived from an EMBL/GenBank/DDBJ whole genome shotgun (WGS) entry which is preliminary data.</text>
</comment>
<reference evidence="2 3" key="1">
    <citation type="submission" date="2019-01" db="EMBL/GenBank/DDBJ databases">
        <title>Lacibacter sp. strain TTM-7.</title>
        <authorList>
            <person name="Chen W.-M."/>
        </authorList>
    </citation>
    <scope>NUCLEOTIDE SEQUENCE [LARGE SCALE GENOMIC DNA]</scope>
    <source>
        <strain evidence="2 3">TTM-7</strain>
    </source>
</reference>
<dbReference type="EMBL" id="SDHW01000006">
    <property type="protein sequence ID" value="RXK58353.1"/>
    <property type="molecule type" value="Genomic_DNA"/>
</dbReference>
<evidence type="ECO:0000256" key="1">
    <source>
        <dbReference type="SAM" id="SignalP"/>
    </source>
</evidence>
<feature type="chain" id="PRO_5020248213" description="DUF541 domain-containing protein" evidence="1">
    <location>
        <begin position="20"/>
        <end position="214"/>
    </location>
</feature>